<dbReference type="PANTHER" id="PTHR33193:SF50">
    <property type="entry name" value="DUF3511 DOMAIN PROTEIN"/>
    <property type="match status" value="1"/>
</dbReference>
<dbReference type="Pfam" id="PF12023">
    <property type="entry name" value="DUF3511"/>
    <property type="match status" value="1"/>
</dbReference>
<gene>
    <name evidence="1" type="ORF">V6N12_002412</name>
</gene>
<dbReference type="PANTHER" id="PTHR33193">
    <property type="entry name" value="DOMAIN PROTEIN, PUTATIVE (DUF3511)-RELATED"/>
    <property type="match status" value="1"/>
</dbReference>
<keyword evidence="2" id="KW-1185">Reference proteome</keyword>
<organism evidence="1 2">
    <name type="scientific">Hibiscus sabdariffa</name>
    <name type="common">roselle</name>
    <dbReference type="NCBI Taxonomy" id="183260"/>
    <lineage>
        <taxon>Eukaryota</taxon>
        <taxon>Viridiplantae</taxon>
        <taxon>Streptophyta</taxon>
        <taxon>Embryophyta</taxon>
        <taxon>Tracheophyta</taxon>
        <taxon>Spermatophyta</taxon>
        <taxon>Magnoliopsida</taxon>
        <taxon>eudicotyledons</taxon>
        <taxon>Gunneridae</taxon>
        <taxon>Pentapetalae</taxon>
        <taxon>rosids</taxon>
        <taxon>malvids</taxon>
        <taxon>Malvales</taxon>
        <taxon>Malvaceae</taxon>
        <taxon>Malvoideae</taxon>
        <taxon>Hibiscus</taxon>
    </lineage>
</organism>
<evidence type="ECO:0000313" key="2">
    <source>
        <dbReference type="Proteomes" id="UP001472677"/>
    </source>
</evidence>
<accession>A0ABR2B479</accession>
<reference evidence="1 2" key="1">
    <citation type="journal article" date="2024" name="G3 (Bethesda)">
        <title>Genome assembly of Hibiscus sabdariffa L. provides insights into metabolisms of medicinal natural products.</title>
        <authorList>
            <person name="Kim T."/>
        </authorList>
    </citation>
    <scope>NUCLEOTIDE SEQUENCE [LARGE SCALE GENOMIC DNA]</scope>
    <source>
        <strain evidence="1">TK-2024</strain>
        <tissue evidence="1">Old leaves</tissue>
    </source>
</reference>
<sequence>MEEFRPSPYQVYGDGGGGRRLEIIDGSVSNCTNRRTCYDSAYPPTPPCNRKCVVSMKEKKNPDLSIEWWSEPNMKRKMRITGYKMYAMEGKFKNTLKKAHKWIKKKYHRIVHGY</sequence>
<protein>
    <submittedName>
        <fullName evidence="1">Uncharacterized protein</fullName>
    </submittedName>
</protein>
<proteinExistence type="predicted"/>
<dbReference type="InterPro" id="IPR021899">
    <property type="entry name" value="DUF3511"/>
</dbReference>
<comment type="caution">
    <text evidence="1">The sequence shown here is derived from an EMBL/GenBank/DDBJ whole genome shotgun (WGS) entry which is preliminary data.</text>
</comment>
<dbReference type="Proteomes" id="UP001472677">
    <property type="component" value="Unassembled WGS sequence"/>
</dbReference>
<name>A0ABR2B479_9ROSI</name>
<dbReference type="EMBL" id="JBBPBM010000182">
    <property type="protein sequence ID" value="KAK8501674.1"/>
    <property type="molecule type" value="Genomic_DNA"/>
</dbReference>
<evidence type="ECO:0000313" key="1">
    <source>
        <dbReference type="EMBL" id="KAK8501674.1"/>
    </source>
</evidence>